<evidence type="ECO:0000313" key="12">
    <source>
        <dbReference type="Proteomes" id="UP000470384"/>
    </source>
</evidence>
<dbReference type="InterPro" id="IPR049142">
    <property type="entry name" value="MS_channel_1st"/>
</dbReference>
<dbReference type="InterPro" id="IPR010920">
    <property type="entry name" value="LSM_dom_sf"/>
</dbReference>
<dbReference type="GO" id="GO:0008381">
    <property type="term" value="F:mechanosensitive monoatomic ion channel activity"/>
    <property type="evidence" value="ECO:0007669"/>
    <property type="project" value="UniProtKB-ARBA"/>
</dbReference>
<dbReference type="Proteomes" id="UP000470384">
    <property type="component" value="Unassembled WGS sequence"/>
</dbReference>
<evidence type="ECO:0000313" key="11">
    <source>
        <dbReference type="EMBL" id="NBG96285.1"/>
    </source>
</evidence>
<dbReference type="GO" id="GO:0005886">
    <property type="term" value="C:plasma membrane"/>
    <property type="evidence" value="ECO:0007669"/>
    <property type="project" value="UniProtKB-SubCell"/>
</dbReference>
<evidence type="ECO:0000256" key="2">
    <source>
        <dbReference type="ARBA" id="ARBA00008017"/>
    </source>
</evidence>
<keyword evidence="3" id="KW-1003">Cell membrane</keyword>
<dbReference type="Pfam" id="PF21088">
    <property type="entry name" value="MS_channel_1st"/>
    <property type="match status" value="1"/>
</dbReference>
<evidence type="ECO:0000259" key="10">
    <source>
        <dbReference type="Pfam" id="PF21088"/>
    </source>
</evidence>
<dbReference type="Pfam" id="PF00924">
    <property type="entry name" value="MS_channel_2nd"/>
    <property type="match status" value="1"/>
</dbReference>
<dbReference type="SUPFAM" id="SSF82689">
    <property type="entry name" value="Mechanosensitive channel protein MscS (YggB), C-terminal domain"/>
    <property type="match status" value="1"/>
</dbReference>
<feature type="transmembrane region" description="Helical" evidence="7">
    <location>
        <begin position="117"/>
        <end position="135"/>
    </location>
</feature>
<dbReference type="AlphaFoldDB" id="A0A845QCA4"/>
<feature type="domain" description="Mechanosensitive ion channel transmembrane helices 2/3" evidence="10">
    <location>
        <begin position="229"/>
        <end position="270"/>
    </location>
</feature>
<dbReference type="Gene3D" id="3.30.70.100">
    <property type="match status" value="1"/>
</dbReference>
<dbReference type="InterPro" id="IPR006685">
    <property type="entry name" value="MscS_channel_2nd"/>
</dbReference>
<dbReference type="InterPro" id="IPR011014">
    <property type="entry name" value="MscS_channel_TM-2"/>
</dbReference>
<feature type="transmembrane region" description="Helical" evidence="7">
    <location>
        <begin position="255"/>
        <end position="284"/>
    </location>
</feature>
<evidence type="ECO:0000259" key="8">
    <source>
        <dbReference type="Pfam" id="PF00924"/>
    </source>
</evidence>
<dbReference type="PANTHER" id="PTHR30347">
    <property type="entry name" value="POTASSIUM CHANNEL RELATED"/>
    <property type="match status" value="1"/>
</dbReference>
<feature type="domain" description="Mechanosensitive ion channel MscS" evidence="8">
    <location>
        <begin position="272"/>
        <end position="337"/>
    </location>
</feature>
<dbReference type="InterPro" id="IPR049278">
    <property type="entry name" value="MS_channel_C"/>
</dbReference>
<evidence type="ECO:0000256" key="4">
    <source>
        <dbReference type="ARBA" id="ARBA00022692"/>
    </source>
</evidence>
<feature type="transmembrane region" description="Helical" evidence="7">
    <location>
        <begin position="183"/>
        <end position="209"/>
    </location>
</feature>
<feature type="transmembrane region" description="Helical" evidence="7">
    <location>
        <begin position="44"/>
        <end position="66"/>
    </location>
</feature>
<proteinExistence type="inferred from homology"/>
<evidence type="ECO:0000256" key="5">
    <source>
        <dbReference type="ARBA" id="ARBA00022989"/>
    </source>
</evidence>
<dbReference type="Pfam" id="PF21082">
    <property type="entry name" value="MS_channel_3rd"/>
    <property type="match status" value="1"/>
</dbReference>
<dbReference type="OrthoDB" id="9799209at2"/>
<protein>
    <submittedName>
        <fullName evidence="11">Mechanosensitive ion channel</fullName>
    </submittedName>
</protein>
<dbReference type="InterPro" id="IPR052702">
    <property type="entry name" value="MscS-like_channel"/>
</dbReference>
<feature type="domain" description="Mechanosensitive ion channel MscS C-terminal" evidence="9">
    <location>
        <begin position="347"/>
        <end position="429"/>
    </location>
</feature>
<gene>
    <name evidence="11" type="ORF">GTQ45_11125</name>
</gene>
<reference evidence="11 12" key="1">
    <citation type="journal article" date="2016" name="Int. J. Syst. Evol. Microbiol.">
        <title>Pyruvatibacter mobilis gen. nov., sp. nov., a marine bacterium from the culture broth of Picochlorum sp. 122.</title>
        <authorList>
            <person name="Wang G."/>
            <person name="Tang M."/>
            <person name="Wu H."/>
            <person name="Dai S."/>
            <person name="Li T."/>
            <person name="Chen C."/>
            <person name="He H."/>
            <person name="Fan J."/>
            <person name="Xiang W."/>
            <person name="Li X."/>
        </authorList>
    </citation>
    <scope>NUCLEOTIDE SEQUENCE [LARGE SCALE GENOMIC DNA]</scope>
    <source>
        <strain evidence="11 12">GYP-11</strain>
    </source>
</reference>
<dbReference type="InterPro" id="IPR011066">
    <property type="entry name" value="MscS_channel_C_sf"/>
</dbReference>
<accession>A0A845QCA4</accession>
<keyword evidence="12" id="KW-1185">Reference proteome</keyword>
<evidence type="ECO:0000256" key="3">
    <source>
        <dbReference type="ARBA" id="ARBA00022475"/>
    </source>
</evidence>
<evidence type="ECO:0000256" key="7">
    <source>
        <dbReference type="SAM" id="Phobius"/>
    </source>
</evidence>
<dbReference type="Gene3D" id="2.30.30.60">
    <property type="match status" value="1"/>
</dbReference>
<evidence type="ECO:0000256" key="6">
    <source>
        <dbReference type="ARBA" id="ARBA00023136"/>
    </source>
</evidence>
<evidence type="ECO:0000259" key="9">
    <source>
        <dbReference type="Pfam" id="PF21082"/>
    </source>
</evidence>
<name>A0A845QCA4_9HYPH</name>
<keyword evidence="6 7" id="KW-0472">Membrane</keyword>
<comment type="subcellular location">
    <subcellularLocation>
        <location evidence="1">Cell membrane</location>
        <topology evidence="1">Multi-pass membrane protein</topology>
    </subcellularLocation>
</comment>
<sequence length="464" mass="49419">MYQPAPESPAAPDLPDLAEAAADAKPLVEKALAWLRDEVLTVDVAIEAGLLALIAVIAILAGRRLAPVIASAAMRLAGRSWLRTRVERIGALAGPIMALVLTWGAGTAVRAAGRDPVLLTIAGSLLIAWVLIRLITALTRQTGLTQLAGLVIWAVAALAIVGWLEAFIQALDAAAFTAGGMRISLLTIVNGILLISLLLWAAITLARVLETQLGRVDGVTPAARVLVGKVVRIALLTIAVLVGLTSIGIDFTAVAVFSGAIGVGIGFGLQKVVSNLISGMILLLDRSIKPGDVIEIGEAYGWISKLGARYAAIVTRDGKEYLIPNEDLITQQVVNWSFSDRAVRLKIGVGVSYQSDVRKALDLMMEAAQENDRVLKAPPPATRLIGFGDNSVDLELRIWVNDPEAGVVNVASDIRLAIWDKFHAEGIEFPFPQRDLHITAADGLRDTMRDVIKEMRDDSAAPHP</sequence>
<comment type="similarity">
    <text evidence="2">Belongs to the MscS (TC 1.A.23) family.</text>
</comment>
<comment type="caution">
    <text evidence="11">The sequence shown here is derived from an EMBL/GenBank/DDBJ whole genome shotgun (WGS) entry which is preliminary data.</text>
</comment>
<organism evidence="11 12">
    <name type="scientific">Pyruvatibacter mobilis</name>
    <dbReference type="NCBI Taxonomy" id="1712261"/>
    <lineage>
        <taxon>Bacteria</taxon>
        <taxon>Pseudomonadati</taxon>
        <taxon>Pseudomonadota</taxon>
        <taxon>Alphaproteobacteria</taxon>
        <taxon>Hyphomicrobiales</taxon>
        <taxon>Parvibaculaceae</taxon>
        <taxon>Pyruvatibacter</taxon>
    </lineage>
</organism>
<keyword evidence="4 7" id="KW-0812">Transmembrane</keyword>
<dbReference type="SUPFAM" id="SSF50182">
    <property type="entry name" value="Sm-like ribonucleoproteins"/>
    <property type="match status" value="1"/>
</dbReference>
<feature type="transmembrane region" description="Helical" evidence="7">
    <location>
        <begin position="86"/>
        <end position="105"/>
    </location>
</feature>
<dbReference type="PANTHER" id="PTHR30347:SF1">
    <property type="entry name" value="MECHANOSENSITIVE CHANNEL MSCK"/>
    <property type="match status" value="1"/>
</dbReference>
<dbReference type="RefSeq" id="WP_160588379.1">
    <property type="nucleotide sequence ID" value="NZ_BMHN01000001.1"/>
</dbReference>
<keyword evidence="5 7" id="KW-1133">Transmembrane helix</keyword>
<dbReference type="Gene3D" id="1.10.287.1260">
    <property type="match status" value="1"/>
</dbReference>
<evidence type="ECO:0000256" key="1">
    <source>
        <dbReference type="ARBA" id="ARBA00004651"/>
    </source>
</evidence>
<dbReference type="GeneID" id="300655435"/>
<feature type="transmembrane region" description="Helical" evidence="7">
    <location>
        <begin position="147"/>
        <end position="171"/>
    </location>
</feature>
<feature type="transmembrane region" description="Helical" evidence="7">
    <location>
        <begin position="230"/>
        <end position="249"/>
    </location>
</feature>
<dbReference type="EMBL" id="WXYQ01000007">
    <property type="protein sequence ID" value="NBG96285.1"/>
    <property type="molecule type" value="Genomic_DNA"/>
</dbReference>
<dbReference type="InterPro" id="IPR023408">
    <property type="entry name" value="MscS_beta-dom_sf"/>
</dbReference>
<dbReference type="SUPFAM" id="SSF82861">
    <property type="entry name" value="Mechanosensitive channel protein MscS (YggB), transmembrane region"/>
    <property type="match status" value="1"/>
</dbReference>